<evidence type="ECO:0000313" key="3">
    <source>
        <dbReference type="Proteomes" id="UP000434850"/>
    </source>
</evidence>
<dbReference type="RefSeq" id="WP_157541758.1">
    <property type="nucleotide sequence ID" value="NZ_WQLA01000003.1"/>
</dbReference>
<organism evidence="2 3">
    <name type="scientific">Mucilaginibacter aquatilis</name>
    <dbReference type="NCBI Taxonomy" id="1517760"/>
    <lineage>
        <taxon>Bacteria</taxon>
        <taxon>Pseudomonadati</taxon>
        <taxon>Bacteroidota</taxon>
        <taxon>Sphingobacteriia</taxon>
        <taxon>Sphingobacteriales</taxon>
        <taxon>Sphingobacteriaceae</taxon>
        <taxon>Mucilaginibacter</taxon>
    </lineage>
</organism>
<sequence length="70" mass="7799">MKYIALQVLGMIMMAVGAAIFIKSMFSPTDPNFLVYVTGNFWTRQVICACLAVIGVLVTRWAAKKREADQ</sequence>
<accession>A0A6I4I971</accession>
<feature type="transmembrane region" description="Helical" evidence="1">
    <location>
        <begin position="42"/>
        <end position="63"/>
    </location>
</feature>
<dbReference type="AlphaFoldDB" id="A0A6I4I971"/>
<name>A0A6I4I971_9SPHI</name>
<reference evidence="2 3" key="1">
    <citation type="submission" date="2019-12" db="EMBL/GenBank/DDBJ databases">
        <title>Mucilaginibacter sp. HME9299 genome sequencing and assembly.</title>
        <authorList>
            <person name="Kang H."/>
            <person name="Kim H."/>
            <person name="Joh K."/>
        </authorList>
    </citation>
    <scope>NUCLEOTIDE SEQUENCE [LARGE SCALE GENOMIC DNA]</scope>
    <source>
        <strain evidence="2 3">HME9299</strain>
    </source>
</reference>
<dbReference type="EMBL" id="WQLA01000003">
    <property type="protein sequence ID" value="MVN91497.1"/>
    <property type="molecule type" value="Genomic_DNA"/>
</dbReference>
<evidence type="ECO:0000313" key="2">
    <source>
        <dbReference type="EMBL" id="MVN91497.1"/>
    </source>
</evidence>
<evidence type="ECO:0000256" key="1">
    <source>
        <dbReference type="SAM" id="Phobius"/>
    </source>
</evidence>
<proteinExistence type="predicted"/>
<protein>
    <submittedName>
        <fullName evidence="2">Uncharacterized protein</fullName>
    </submittedName>
</protein>
<dbReference type="Proteomes" id="UP000434850">
    <property type="component" value="Unassembled WGS sequence"/>
</dbReference>
<gene>
    <name evidence="2" type="ORF">GO816_10210</name>
</gene>
<comment type="caution">
    <text evidence="2">The sequence shown here is derived from an EMBL/GenBank/DDBJ whole genome shotgun (WGS) entry which is preliminary data.</text>
</comment>
<keyword evidence="3" id="KW-1185">Reference proteome</keyword>
<keyword evidence="1" id="KW-0812">Transmembrane</keyword>
<keyword evidence="1" id="KW-1133">Transmembrane helix</keyword>
<keyword evidence="1" id="KW-0472">Membrane</keyword>